<feature type="compositionally biased region" description="Acidic residues" evidence="1">
    <location>
        <begin position="61"/>
        <end position="76"/>
    </location>
</feature>
<accession>A0ABU6YJF0</accession>
<feature type="compositionally biased region" description="Basic and acidic residues" evidence="1">
    <location>
        <begin position="77"/>
        <end position="99"/>
    </location>
</feature>
<proteinExistence type="predicted"/>
<comment type="caution">
    <text evidence="2">The sequence shown here is derived from an EMBL/GenBank/DDBJ whole genome shotgun (WGS) entry which is preliminary data.</text>
</comment>
<evidence type="ECO:0000313" key="2">
    <source>
        <dbReference type="EMBL" id="MED6209218.1"/>
    </source>
</evidence>
<name>A0ABU6YJF0_9FABA</name>
<evidence type="ECO:0000313" key="3">
    <source>
        <dbReference type="Proteomes" id="UP001341840"/>
    </source>
</evidence>
<feature type="compositionally biased region" description="Low complexity" evidence="1">
    <location>
        <begin position="34"/>
        <end position="49"/>
    </location>
</feature>
<gene>
    <name evidence="2" type="ORF">PIB30_052573</name>
</gene>
<reference evidence="2 3" key="1">
    <citation type="journal article" date="2023" name="Plants (Basel)">
        <title>Bridging the Gap: Combining Genomics and Transcriptomics Approaches to Understand Stylosanthes scabra, an Orphan Legume from the Brazilian Caatinga.</title>
        <authorList>
            <person name="Ferreira-Neto J.R.C."/>
            <person name="da Silva M.D."/>
            <person name="Binneck E."/>
            <person name="de Melo N.F."/>
            <person name="da Silva R.H."/>
            <person name="de Melo A.L.T.M."/>
            <person name="Pandolfi V."/>
            <person name="Bustamante F.O."/>
            <person name="Brasileiro-Vidal A.C."/>
            <person name="Benko-Iseppon A.M."/>
        </authorList>
    </citation>
    <scope>NUCLEOTIDE SEQUENCE [LARGE SCALE GENOMIC DNA]</scope>
    <source>
        <tissue evidence="2">Leaves</tissue>
    </source>
</reference>
<evidence type="ECO:0000256" key="1">
    <source>
        <dbReference type="SAM" id="MobiDB-lite"/>
    </source>
</evidence>
<dbReference type="EMBL" id="JASCZI010242038">
    <property type="protein sequence ID" value="MED6209218.1"/>
    <property type="molecule type" value="Genomic_DNA"/>
</dbReference>
<organism evidence="2 3">
    <name type="scientific">Stylosanthes scabra</name>
    <dbReference type="NCBI Taxonomy" id="79078"/>
    <lineage>
        <taxon>Eukaryota</taxon>
        <taxon>Viridiplantae</taxon>
        <taxon>Streptophyta</taxon>
        <taxon>Embryophyta</taxon>
        <taxon>Tracheophyta</taxon>
        <taxon>Spermatophyta</taxon>
        <taxon>Magnoliopsida</taxon>
        <taxon>eudicotyledons</taxon>
        <taxon>Gunneridae</taxon>
        <taxon>Pentapetalae</taxon>
        <taxon>rosids</taxon>
        <taxon>fabids</taxon>
        <taxon>Fabales</taxon>
        <taxon>Fabaceae</taxon>
        <taxon>Papilionoideae</taxon>
        <taxon>50 kb inversion clade</taxon>
        <taxon>dalbergioids sensu lato</taxon>
        <taxon>Dalbergieae</taxon>
        <taxon>Pterocarpus clade</taxon>
        <taxon>Stylosanthes</taxon>
    </lineage>
</organism>
<protein>
    <submittedName>
        <fullName evidence="2">Uncharacterized protein</fullName>
    </submittedName>
</protein>
<dbReference type="Proteomes" id="UP001341840">
    <property type="component" value="Unassembled WGS sequence"/>
</dbReference>
<keyword evidence="3" id="KW-1185">Reference proteome</keyword>
<sequence length="232" mass="25375">MGFFEHEQNSIMLGSATVSLGRDESGNLTPGAYTSSATSSARRATIPATPSARRATISAPPEEEVIDISSSSEDEHESTPSRPQEEENRSADEEQHIEANGRPTQTQSVVEVIPIYPTQEVVDISSSSDDEPEPTPIQVIIPKTKVDLVSSPRAKSITDVLLRMSKEHLTYSEPDNAPSFDLGINYGTGPQQTQEEHLLTTQDVSEIEELDELIRKKGDQFQTPQPTQSLNS</sequence>
<feature type="region of interest" description="Disordered" evidence="1">
    <location>
        <begin position="20"/>
        <end position="110"/>
    </location>
</feature>